<reference evidence="2 3" key="1">
    <citation type="submission" date="2016-06" db="EMBL/GenBank/DDBJ databases">
        <authorList>
            <person name="Kjaerup R.B."/>
            <person name="Dalgaard T.S."/>
            <person name="Juul-Madsen H.R."/>
        </authorList>
    </citation>
    <scope>NUCLEOTIDE SEQUENCE [LARGE SCALE GENOMIC DNA]</scope>
    <source>
        <strain evidence="2">3</strain>
    </source>
</reference>
<sequence>MISAVSPAIGLREEEIEFIAIRAQGAGGQNVNKVSNAIHLRFDIGASSLPDVIKERLLTLHDQRISADGVVIIKAQAHRSLERNRVDALTRLREMIARAAFTPAPRRPTRPTRGSQVRRVEGKVKRGVVKLLRAKVSSEQ</sequence>
<dbReference type="Gene3D" id="3.30.160.20">
    <property type="match status" value="1"/>
</dbReference>
<dbReference type="SUPFAM" id="SSF110916">
    <property type="entry name" value="Peptidyl-tRNA hydrolase domain-like"/>
    <property type="match status" value="1"/>
</dbReference>
<dbReference type="GO" id="GO:0003747">
    <property type="term" value="F:translation release factor activity"/>
    <property type="evidence" value="ECO:0007669"/>
    <property type="project" value="InterPro"/>
</dbReference>
<keyword evidence="3" id="KW-1185">Reference proteome</keyword>
<gene>
    <name evidence="2" type="primary">yaeJ</name>
    <name evidence="2" type="ORF">ACCAA_310060</name>
</gene>
<evidence type="ECO:0000259" key="1">
    <source>
        <dbReference type="Pfam" id="PF00472"/>
    </source>
</evidence>
<dbReference type="Proteomes" id="UP000199169">
    <property type="component" value="Unassembled WGS sequence"/>
</dbReference>
<dbReference type="PANTHER" id="PTHR47814">
    <property type="entry name" value="PEPTIDYL-TRNA HYDROLASE ARFB"/>
    <property type="match status" value="1"/>
</dbReference>
<dbReference type="Pfam" id="PF00472">
    <property type="entry name" value="RF-1"/>
    <property type="match status" value="1"/>
</dbReference>
<dbReference type="GO" id="GO:0072344">
    <property type="term" value="P:rescue of stalled ribosome"/>
    <property type="evidence" value="ECO:0007669"/>
    <property type="project" value="TreeGrafter"/>
</dbReference>
<dbReference type="STRING" id="1860102.ACCAA_310060"/>
<dbReference type="InterPro" id="IPR000352">
    <property type="entry name" value="Pep_chain_release_fac_I"/>
</dbReference>
<dbReference type="PANTHER" id="PTHR47814:SF1">
    <property type="entry name" value="PEPTIDYL-TRNA HYDROLASE ARFB"/>
    <property type="match status" value="1"/>
</dbReference>
<protein>
    <recommendedName>
        <fullName evidence="1">Prokaryotic-type class I peptide chain release factors domain-containing protein</fullName>
    </recommendedName>
</protein>
<dbReference type="GO" id="GO:0043022">
    <property type="term" value="F:ribosome binding"/>
    <property type="evidence" value="ECO:0007669"/>
    <property type="project" value="TreeGrafter"/>
</dbReference>
<organism evidence="2 3">
    <name type="scientific">Candidatus Accumulibacter aalborgensis</name>
    <dbReference type="NCBI Taxonomy" id="1860102"/>
    <lineage>
        <taxon>Bacteria</taxon>
        <taxon>Pseudomonadati</taxon>
        <taxon>Pseudomonadota</taxon>
        <taxon>Betaproteobacteria</taxon>
        <taxon>Candidatus Accumulibacter</taxon>
    </lineage>
</organism>
<dbReference type="EMBL" id="FLQX01000107">
    <property type="protein sequence ID" value="SBT06313.1"/>
    <property type="molecule type" value="Genomic_DNA"/>
</dbReference>
<dbReference type="RefSeq" id="WP_186407085.1">
    <property type="nucleotide sequence ID" value="NZ_FLQX01000107.1"/>
</dbReference>
<evidence type="ECO:0000313" key="2">
    <source>
        <dbReference type="EMBL" id="SBT06313.1"/>
    </source>
</evidence>
<feature type="domain" description="Prokaryotic-type class I peptide chain release factors" evidence="1">
    <location>
        <begin position="9"/>
        <end position="127"/>
    </location>
</feature>
<evidence type="ECO:0000313" key="3">
    <source>
        <dbReference type="Proteomes" id="UP000199169"/>
    </source>
</evidence>
<dbReference type="GO" id="GO:0004045">
    <property type="term" value="F:peptidyl-tRNA hydrolase activity"/>
    <property type="evidence" value="ECO:0007669"/>
    <property type="project" value="TreeGrafter"/>
</dbReference>
<accession>A0A1A8XQS7</accession>
<proteinExistence type="predicted"/>
<dbReference type="NCBIfam" id="NF006718">
    <property type="entry name" value="PRK09256.1"/>
    <property type="match status" value="1"/>
</dbReference>
<dbReference type="AlphaFoldDB" id="A0A1A8XQS7"/>
<name>A0A1A8XQS7_9PROT</name>